<protein>
    <submittedName>
        <fullName evidence="1">SFRICE_029380</fullName>
    </submittedName>
</protein>
<dbReference type="AlphaFoldDB" id="A0A2H1VRM2"/>
<gene>
    <name evidence="1" type="ORF">SFRICE_029380</name>
</gene>
<reference evidence="1" key="1">
    <citation type="submission" date="2016-07" db="EMBL/GenBank/DDBJ databases">
        <authorList>
            <person name="Bretaudeau A."/>
        </authorList>
    </citation>
    <scope>NUCLEOTIDE SEQUENCE</scope>
    <source>
        <strain evidence="1">Rice</strain>
        <tissue evidence="1">Whole body</tissue>
    </source>
</reference>
<evidence type="ECO:0000313" key="1">
    <source>
        <dbReference type="EMBL" id="SOQ43485.1"/>
    </source>
</evidence>
<sequence>MPRWSQVPDKGSRSGNVPSIWQEAHPYYMRLITQMVKSGCSLCNGITCRNVYLCQPFEGVSSLPYIGHISDSEKFDRKTKKISSNTLPDPGIEPKIVSYLLGKSSNYFSRLGQGERECQTLTDYPVPTPAFRAGARLNPISTTGPHIWLSDGSLRRTERDSELQHMHMTPRPETTICGSHKELYRAGIEPATHCTAASFPATIPTVQYLYFLIRLVITVTQNGEIKHPREDRHRADGIAGGN</sequence>
<dbReference type="EMBL" id="ODYU01004028">
    <property type="protein sequence ID" value="SOQ43485.1"/>
    <property type="molecule type" value="Genomic_DNA"/>
</dbReference>
<proteinExistence type="predicted"/>
<accession>A0A2H1VRM2</accession>
<organism evidence="1">
    <name type="scientific">Spodoptera frugiperda</name>
    <name type="common">Fall armyworm</name>
    <dbReference type="NCBI Taxonomy" id="7108"/>
    <lineage>
        <taxon>Eukaryota</taxon>
        <taxon>Metazoa</taxon>
        <taxon>Ecdysozoa</taxon>
        <taxon>Arthropoda</taxon>
        <taxon>Hexapoda</taxon>
        <taxon>Insecta</taxon>
        <taxon>Pterygota</taxon>
        <taxon>Neoptera</taxon>
        <taxon>Endopterygota</taxon>
        <taxon>Lepidoptera</taxon>
        <taxon>Glossata</taxon>
        <taxon>Ditrysia</taxon>
        <taxon>Noctuoidea</taxon>
        <taxon>Noctuidae</taxon>
        <taxon>Amphipyrinae</taxon>
        <taxon>Spodoptera</taxon>
    </lineage>
</organism>
<name>A0A2H1VRM2_SPOFR</name>